<dbReference type="AlphaFoldDB" id="A0A834IL00"/>
<organism evidence="2 3">
    <name type="scientific">Rhynchophorus ferrugineus</name>
    <name type="common">Red palm weevil</name>
    <name type="synonym">Curculio ferrugineus</name>
    <dbReference type="NCBI Taxonomy" id="354439"/>
    <lineage>
        <taxon>Eukaryota</taxon>
        <taxon>Metazoa</taxon>
        <taxon>Ecdysozoa</taxon>
        <taxon>Arthropoda</taxon>
        <taxon>Hexapoda</taxon>
        <taxon>Insecta</taxon>
        <taxon>Pterygota</taxon>
        <taxon>Neoptera</taxon>
        <taxon>Endopterygota</taxon>
        <taxon>Coleoptera</taxon>
        <taxon>Polyphaga</taxon>
        <taxon>Cucujiformia</taxon>
        <taxon>Curculionidae</taxon>
        <taxon>Dryophthorinae</taxon>
        <taxon>Rhynchophorus</taxon>
    </lineage>
</organism>
<protein>
    <submittedName>
        <fullName evidence="2">Uncharacterized protein</fullName>
    </submittedName>
</protein>
<feature type="region of interest" description="Disordered" evidence="1">
    <location>
        <begin position="1"/>
        <end position="22"/>
    </location>
</feature>
<name>A0A834IL00_RHYFE</name>
<gene>
    <name evidence="2" type="ORF">GWI33_001835</name>
</gene>
<feature type="compositionally biased region" description="Basic and acidic residues" evidence="1">
    <location>
        <begin position="1"/>
        <end position="10"/>
    </location>
</feature>
<feature type="compositionally biased region" description="Low complexity" evidence="1">
    <location>
        <begin position="11"/>
        <end position="20"/>
    </location>
</feature>
<dbReference type="Proteomes" id="UP000625711">
    <property type="component" value="Unassembled WGS sequence"/>
</dbReference>
<sequence length="84" mass="9256">MPSDRSRDGGRATSRASSSRVTLRAECQRLQVAGGQEHADRITDVEVFGRSLADDDDLFVWFDLVLFRFAGTEPGIFMLGPTPP</sequence>
<accession>A0A834IL00</accession>
<comment type="caution">
    <text evidence="2">The sequence shown here is derived from an EMBL/GenBank/DDBJ whole genome shotgun (WGS) entry which is preliminary data.</text>
</comment>
<evidence type="ECO:0000313" key="2">
    <source>
        <dbReference type="EMBL" id="KAF7282887.1"/>
    </source>
</evidence>
<reference evidence="2" key="1">
    <citation type="submission" date="2020-08" db="EMBL/GenBank/DDBJ databases">
        <title>Genome sequencing and assembly of the red palm weevil Rhynchophorus ferrugineus.</title>
        <authorList>
            <person name="Dias G.B."/>
            <person name="Bergman C.M."/>
            <person name="Manee M."/>
        </authorList>
    </citation>
    <scope>NUCLEOTIDE SEQUENCE</scope>
    <source>
        <strain evidence="2">AA-2017</strain>
        <tissue evidence="2">Whole larva</tissue>
    </source>
</reference>
<evidence type="ECO:0000256" key="1">
    <source>
        <dbReference type="SAM" id="MobiDB-lite"/>
    </source>
</evidence>
<proteinExistence type="predicted"/>
<evidence type="ECO:0000313" key="3">
    <source>
        <dbReference type="Proteomes" id="UP000625711"/>
    </source>
</evidence>
<dbReference type="EMBL" id="JAACXV010000152">
    <property type="protein sequence ID" value="KAF7282887.1"/>
    <property type="molecule type" value="Genomic_DNA"/>
</dbReference>
<keyword evidence="3" id="KW-1185">Reference proteome</keyword>